<keyword evidence="8" id="KW-0560">Oxidoreductase</keyword>
<evidence type="ECO:0000256" key="1">
    <source>
        <dbReference type="ARBA" id="ARBA00002151"/>
    </source>
</evidence>
<evidence type="ECO:0000256" key="3">
    <source>
        <dbReference type="ARBA" id="ARBA00005259"/>
    </source>
</evidence>
<comment type="pathway">
    <text evidence="2">Cofactor biosynthesis; riboflavin biosynthesis; 5-amino-6-(D-ribitylamino)uracil from GTP: step 2/4.</text>
</comment>
<evidence type="ECO:0000256" key="7">
    <source>
        <dbReference type="ARBA" id="ARBA00022857"/>
    </source>
</evidence>
<feature type="domain" description="CMP/dCMP-type deaminase" evidence="9">
    <location>
        <begin position="215"/>
        <end position="338"/>
    </location>
</feature>
<sequence length="358" mass="39766">MKIFVSTAVSADGYLDDRSSERLILSTPEDWAEVHRLRARCDAILVGAETIRRDDPTLSVHDEALRRERVARGLPSDPVKVTLTSSCCLSPDARFFTQGTQEKIVFTSCTEPGPLSRVATIIPAEKITAARIVTELERRGIRSLLVEGGAMTLKMFFEEKLVDTFRLAVNPDIHVNDPLAPHLEIDPAYRNSPHSVESLGGMEVTTYRIKPDTEKEDLRYLQMAIDESRKCTPSATAYCVGAVIITRTGELFTGYTHETSPTHHAEQEAILKALDAGADLRGATIYSSMEPCSSRKSEPESCSELIVRYDFRRVVFAAYEPDCFVHCNGALNIRNQGIDVCVYDTLAEQVRMINAHIG</sequence>
<reference evidence="10" key="1">
    <citation type="journal article" date="2021" name="PeerJ">
        <title>Extensive microbial diversity within the chicken gut microbiome revealed by metagenomics and culture.</title>
        <authorList>
            <person name="Gilroy R."/>
            <person name="Ravi A."/>
            <person name="Getino M."/>
            <person name="Pursley I."/>
            <person name="Horton D.L."/>
            <person name="Alikhan N.F."/>
            <person name="Baker D."/>
            <person name="Gharbi K."/>
            <person name="Hall N."/>
            <person name="Watson M."/>
            <person name="Adriaenssens E.M."/>
            <person name="Foster-Nyarko E."/>
            <person name="Jarju S."/>
            <person name="Secka A."/>
            <person name="Antonio M."/>
            <person name="Oren A."/>
            <person name="Chaudhuri R.R."/>
            <person name="La Ragione R."/>
            <person name="Hildebrand F."/>
            <person name="Pallen M.J."/>
        </authorList>
    </citation>
    <scope>NUCLEOTIDE SEQUENCE</scope>
    <source>
        <strain evidence="10">CHK169-11906</strain>
    </source>
</reference>
<evidence type="ECO:0000256" key="4">
    <source>
        <dbReference type="ARBA" id="ARBA00007417"/>
    </source>
</evidence>
<dbReference type="SUPFAM" id="SSF53927">
    <property type="entry name" value="Cytidine deaminase-like"/>
    <property type="match status" value="1"/>
</dbReference>
<dbReference type="GO" id="GO:0008835">
    <property type="term" value="F:diaminohydroxyphosphoribosylaminopyrimidine deaminase activity"/>
    <property type="evidence" value="ECO:0007669"/>
    <property type="project" value="UniProtKB-EC"/>
</dbReference>
<evidence type="ECO:0000256" key="5">
    <source>
        <dbReference type="ARBA" id="ARBA00012766"/>
    </source>
</evidence>
<dbReference type="Gene3D" id="3.40.430.10">
    <property type="entry name" value="Dihydrofolate Reductase, subunit A"/>
    <property type="match status" value="1"/>
</dbReference>
<evidence type="ECO:0000259" key="9">
    <source>
        <dbReference type="PROSITE" id="PS51747"/>
    </source>
</evidence>
<proteinExistence type="inferred from homology"/>
<dbReference type="AlphaFoldDB" id="A0A9D2ID81"/>
<organism evidence="10 11">
    <name type="scientific">Candidatus Alistipes avicola</name>
    <dbReference type="NCBI Taxonomy" id="2838432"/>
    <lineage>
        <taxon>Bacteria</taxon>
        <taxon>Pseudomonadati</taxon>
        <taxon>Bacteroidota</taxon>
        <taxon>Bacteroidia</taxon>
        <taxon>Bacteroidales</taxon>
        <taxon>Rikenellaceae</taxon>
        <taxon>Alistipes</taxon>
    </lineage>
</organism>
<comment type="function">
    <text evidence="1">Converts 2,5-diamino-6-(ribosylamino)-4(3h)-pyrimidinone 5'-phosphate into 5-amino-6-(ribosylamino)-2,4(1h,3h)-pyrimidinedione 5'-phosphate.</text>
</comment>
<dbReference type="GO" id="GO:0008703">
    <property type="term" value="F:5-amino-6-(5-phosphoribosylamino)uracil reductase activity"/>
    <property type="evidence" value="ECO:0007669"/>
    <property type="project" value="InterPro"/>
</dbReference>
<comment type="similarity">
    <text evidence="3">In the N-terminal section; belongs to the cytidine and deoxycytidylate deaminase family.</text>
</comment>
<dbReference type="InterPro" id="IPR024072">
    <property type="entry name" value="DHFR-like_dom_sf"/>
</dbReference>
<name>A0A9D2ID81_9BACT</name>
<keyword evidence="7" id="KW-0521">NADP</keyword>
<protein>
    <recommendedName>
        <fullName evidence="6">Riboflavin biosynthesis protein RibD</fullName>
        <ecNumber evidence="5">3.5.4.26</ecNumber>
    </recommendedName>
</protein>
<gene>
    <name evidence="10" type="ORF">H9779_03425</name>
</gene>
<dbReference type="InterPro" id="IPR016193">
    <property type="entry name" value="Cytidine_deaminase-like"/>
</dbReference>
<dbReference type="Gene3D" id="3.40.140.10">
    <property type="entry name" value="Cytidine Deaminase, domain 2"/>
    <property type="match status" value="1"/>
</dbReference>
<evidence type="ECO:0000256" key="6">
    <source>
        <dbReference type="ARBA" id="ARBA00019930"/>
    </source>
</evidence>
<dbReference type="GO" id="GO:0009231">
    <property type="term" value="P:riboflavin biosynthetic process"/>
    <property type="evidence" value="ECO:0007669"/>
    <property type="project" value="InterPro"/>
</dbReference>
<dbReference type="SUPFAM" id="SSF53597">
    <property type="entry name" value="Dihydrofolate reductase-like"/>
    <property type="match status" value="1"/>
</dbReference>
<dbReference type="Pfam" id="PF01872">
    <property type="entry name" value="RibD_C"/>
    <property type="match status" value="1"/>
</dbReference>
<accession>A0A9D2ID81</accession>
<dbReference type="PANTHER" id="PTHR38011:SF7">
    <property type="entry name" value="2,5-DIAMINO-6-RIBOSYLAMINO-4(3H)-PYRIMIDINONE 5'-PHOSPHATE REDUCTASE"/>
    <property type="match status" value="1"/>
</dbReference>
<dbReference type="Proteomes" id="UP000824259">
    <property type="component" value="Unassembled WGS sequence"/>
</dbReference>
<dbReference type="EC" id="3.5.4.26" evidence="5"/>
<dbReference type="InterPro" id="IPR002125">
    <property type="entry name" value="CMP_dCMP_dom"/>
</dbReference>
<evidence type="ECO:0000256" key="8">
    <source>
        <dbReference type="ARBA" id="ARBA00023002"/>
    </source>
</evidence>
<dbReference type="Pfam" id="PF00383">
    <property type="entry name" value="dCMP_cyt_deam_1"/>
    <property type="match status" value="1"/>
</dbReference>
<comment type="caution">
    <text evidence="10">The sequence shown here is derived from an EMBL/GenBank/DDBJ whole genome shotgun (WGS) entry which is preliminary data.</text>
</comment>
<evidence type="ECO:0000313" key="11">
    <source>
        <dbReference type="Proteomes" id="UP000824259"/>
    </source>
</evidence>
<dbReference type="EMBL" id="DWYR01000009">
    <property type="protein sequence ID" value="HJA98636.1"/>
    <property type="molecule type" value="Genomic_DNA"/>
</dbReference>
<evidence type="ECO:0000256" key="2">
    <source>
        <dbReference type="ARBA" id="ARBA00004882"/>
    </source>
</evidence>
<dbReference type="PANTHER" id="PTHR38011">
    <property type="entry name" value="DIHYDROFOLATE REDUCTASE FAMILY PROTEIN (AFU_ORTHOLOGUE AFUA_8G06820)"/>
    <property type="match status" value="1"/>
</dbReference>
<reference evidence="10" key="2">
    <citation type="submission" date="2021-04" db="EMBL/GenBank/DDBJ databases">
        <authorList>
            <person name="Gilroy R."/>
        </authorList>
    </citation>
    <scope>NUCLEOTIDE SEQUENCE</scope>
    <source>
        <strain evidence="10">CHK169-11906</strain>
    </source>
</reference>
<dbReference type="PROSITE" id="PS51747">
    <property type="entry name" value="CYT_DCMP_DEAMINASES_2"/>
    <property type="match status" value="1"/>
</dbReference>
<dbReference type="InterPro" id="IPR050765">
    <property type="entry name" value="Riboflavin_Biosynth_HTPR"/>
</dbReference>
<dbReference type="InterPro" id="IPR002734">
    <property type="entry name" value="RibDG_C"/>
</dbReference>
<comment type="similarity">
    <text evidence="4">In the C-terminal section; belongs to the HTP reductase family.</text>
</comment>
<evidence type="ECO:0000313" key="10">
    <source>
        <dbReference type="EMBL" id="HJA98636.1"/>
    </source>
</evidence>